<accession>A0A4Z2IEG2</accession>
<name>A0A4Z2IEG2_9TELE</name>
<evidence type="ECO:0000313" key="2">
    <source>
        <dbReference type="EMBL" id="TNN75423.1"/>
    </source>
</evidence>
<reference evidence="2 3" key="1">
    <citation type="submission" date="2019-03" db="EMBL/GenBank/DDBJ databases">
        <title>First draft genome of Liparis tanakae, snailfish: a comprehensive survey of snailfish specific genes.</title>
        <authorList>
            <person name="Kim W."/>
            <person name="Song I."/>
            <person name="Jeong J.-H."/>
            <person name="Kim D."/>
            <person name="Kim S."/>
            <person name="Ryu S."/>
            <person name="Song J.Y."/>
            <person name="Lee S.K."/>
        </authorList>
    </citation>
    <scope>NUCLEOTIDE SEQUENCE [LARGE SCALE GENOMIC DNA]</scope>
    <source>
        <tissue evidence="2">Muscle</tissue>
    </source>
</reference>
<dbReference type="AlphaFoldDB" id="A0A4Z2IEG2"/>
<evidence type="ECO:0000313" key="3">
    <source>
        <dbReference type="Proteomes" id="UP000314294"/>
    </source>
</evidence>
<dbReference type="Proteomes" id="UP000314294">
    <property type="component" value="Unassembled WGS sequence"/>
</dbReference>
<keyword evidence="3" id="KW-1185">Reference proteome</keyword>
<proteinExistence type="predicted"/>
<feature type="region of interest" description="Disordered" evidence="1">
    <location>
        <begin position="461"/>
        <end position="491"/>
    </location>
</feature>
<feature type="compositionally biased region" description="Low complexity" evidence="1">
    <location>
        <begin position="263"/>
        <end position="278"/>
    </location>
</feature>
<feature type="region of interest" description="Disordered" evidence="1">
    <location>
        <begin position="257"/>
        <end position="417"/>
    </location>
</feature>
<feature type="compositionally biased region" description="Low complexity" evidence="1">
    <location>
        <begin position="303"/>
        <end position="326"/>
    </location>
</feature>
<feature type="region of interest" description="Disordered" evidence="1">
    <location>
        <begin position="172"/>
        <end position="225"/>
    </location>
</feature>
<evidence type="ECO:0000256" key="1">
    <source>
        <dbReference type="SAM" id="MobiDB-lite"/>
    </source>
</evidence>
<protein>
    <submittedName>
        <fullName evidence="2">Uncharacterized protein</fullName>
    </submittedName>
</protein>
<feature type="compositionally biased region" description="Gly residues" evidence="1">
    <location>
        <begin position="172"/>
        <end position="181"/>
    </location>
</feature>
<dbReference type="EMBL" id="SRLO01000103">
    <property type="protein sequence ID" value="TNN75423.1"/>
    <property type="molecule type" value="Genomic_DNA"/>
</dbReference>
<gene>
    <name evidence="2" type="ORF">EYF80_014235</name>
</gene>
<sequence>MPEREGAPHTQRGSEAPDWSGGEGWFRGQRAAREFCETFTGERGSSNERVFCSWTGQRSVQIQQRMSFIGGTICSGESSIGAGNLGSSASLPQRAAWVCSASEGTGAIINNINKAVKTNTIPLKVRLDADGRNISVTKILLVCLVQAEHVRCVWAAQAQNSNRNSYVGFTQQGGGYGGGDPRTGLRRASGSPGSARGGGLYAHTVDSSSRQRFPTSGNRQIISQPAKSVYDPVTLVQSSAESKPNRPASMLRRVNVQKMPQKSLSASSASIASGGSLSKYAQSPTGEATTWPVQSRGASAHWSSGSESLPGPRGSSSSTPSSRQTSVNSATPKSSRPGAAEPRRIPVRTKTSASTAARRVSSRRGSAPSTHSRFSSLQNKSARNNPGRIGAWEPFSSRVGPASGASGQGFAPSTTHRIPERFGGYAIRRLRGPAGVGKPSQHWAYAAQRRPSPLQKLAYVASRRPSSQQKPAYVAPWRPSRQQDYALPSAS</sequence>
<feature type="compositionally biased region" description="Polar residues" evidence="1">
    <location>
        <begin position="205"/>
        <end position="225"/>
    </location>
</feature>
<organism evidence="2 3">
    <name type="scientific">Liparis tanakae</name>
    <name type="common">Tanaka's snailfish</name>
    <dbReference type="NCBI Taxonomy" id="230148"/>
    <lineage>
        <taxon>Eukaryota</taxon>
        <taxon>Metazoa</taxon>
        <taxon>Chordata</taxon>
        <taxon>Craniata</taxon>
        <taxon>Vertebrata</taxon>
        <taxon>Euteleostomi</taxon>
        <taxon>Actinopterygii</taxon>
        <taxon>Neopterygii</taxon>
        <taxon>Teleostei</taxon>
        <taxon>Neoteleostei</taxon>
        <taxon>Acanthomorphata</taxon>
        <taxon>Eupercaria</taxon>
        <taxon>Perciformes</taxon>
        <taxon>Cottioidei</taxon>
        <taxon>Cottales</taxon>
        <taxon>Liparidae</taxon>
        <taxon>Liparis</taxon>
    </lineage>
</organism>
<feature type="compositionally biased region" description="Polar residues" evidence="1">
    <location>
        <begin position="279"/>
        <end position="297"/>
    </location>
</feature>
<feature type="compositionally biased region" description="Low complexity" evidence="1">
    <location>
        <begin position="348"/>
        <end position="367"/>
    </location>
</feature>
<feature type="compositionally biased region" description="Polar residues" evidence="1">
    <location>
        <begin position="368"/>
        <end position="384"/>
    </location>
</feature>
<dbReference type="OrthoDB" id="8885993at2759"/>
<feature type="region of interest" description="Disordered" evidence="1">
    <location>
        <begin position="1"/>
        <end position="24"/>
    </location>
</feature>
<comment type="caution">
    <text evidence="2">The sequence shown here is derived from an EMBL/GenBank/DDBJ whole genome shotgun (WGS) entry which is preliminary data.</text>
</comment>